<accession>A0ABY6K7D5</accession>
<reference evidence="1 2" key="1">
    <citation type="submission" date="2022-01" db="EMBL/GenBank/DDBJ databases">
        <title>A chromosomal length assembly of Cordylochernes scorpioides.</title>
        <authorList>
            <person name="Zeh D."/>
            <person name="Zeh J."/>
        </authorList>
    </citation>
    <scope>NUCLEOTIDE SEQUENCE [LARGE SCALE GENOMIC DNA]</scope>
    <source>
        <strain evidence="1">IN4F17</strain>
        <tissue evidence="1">Whole Body</tissue>
    </source>
</reference>
<keyword evidence="2" id="KW-1185">Reference proteome</keyword>
<organism evidence="1 2">
    <name type="scientific">Cordylochernes scorpioides</name>
    <dbReference type="NCBI Taxonomy" id="51811"/>
    <lineage>
        <taxon>Eukaryota</taxon>
        <taxon>Metazoa</taxon>
        <taxon>Ecdysozoa</taxon>
        <taxon>Arthropoda</taxon>
        <taxon>Chelicerata</taxon>
        <taxon>Arachnida</taxon>
        <taxon>Pseudoscorpiones</taxon>
        <taxon>Cheliferoidea</taxon>
        <taxon>Chernetidae</taxon>
        <taxon>Cordylochernes</taxon>
    </lineage>
</organism>
<evidence type="ECO:0000313" key="1">
    <source>
        <dbReference type="EMBL" id="UYV64493.1"/>
    </source>
</evidence>
<proteinExistence type="predicted"/>
<sequence>MKSLRCLHTFLSQQSQCPLFWVCKAAVLGPCQFSARLRPLLGMRICIDERADALTKQGASSPSEEIPKT</sequence>
<name>A0ABY6K7D5_9ARAC</name>
<gene>
    <name evidence="1" type="ORF">LAZ67_3000972</name>
</gene>
<protein>
    <recommendedName>
        <fullName evidence="3">Secreted protein</fullName>
    </recommendedName>
</protein>
<dbReference type="EMBL" id="CP092865">
    <property type="protein sequence ID" value="UYV64493.1"/>
    <property type="molecule type" value="Genomic_DNA"/>
</dbReference>
<dbReference type="Proteomes" id="UP001235939">
    <property type="component" value="Chromosome 03"/>
</dbReference>
<evidence type="ECO:0000313" key="2">
    <source>
        <dbReference type="Proteomes" id="UP001235939"/>
    </source>
</evidence>
<evidence type="ECO:0008006" key="3">
    <source>
        <dbReference type="Google" id="ProtNLM"/>
    </source>
</evidence>